<dbReference type="GO" id="GO:0005737">
    <property type="term" value="C:cytoplasm"/>
    <property type="evidence" value="ECO:0007669"/>
    <property type="project" value="TreeGrafter"/>
</dbReference>
<evidence type="ECO:0000256" key="8">
    <source>
        <dbReference type="ARBA" id="ARBA00022840"/>
    </source>
</evidence>
<comment type="caution">
    <text evidence="13">The sequence shown here is derived from an EMBL/GenBank/DDBJ whole genome shotgun (WGS) entry which is preliminary data.</text>
</comment>
<dbReference type="GO" id="GO:0052725">
    <property type="term" value="F:inositol-1,3,4-trisphosphate 6-kinase activity"/>
    <property type="evidence" value="ECO:0007669"/>
    <property type="project" value="InterPro"/>
</dbReference>
<dbReference type="GO" id="GO:0000287">
    <property type="term" value="F:magnesium ion binding"/>
    <property type="evidence" value="ECO:0007669"/>
    <property type="project" value="InterPro"/>
</dbReference>
<dbReference type="PANTHER" id="PTHR14217:SF39">
    <property type="entry name" value="INOSITOL-TETRAKISPHOSPHATE 1-KINASE 3"/>
    <property type="match status" value="1"/>
</dbReference>
<evidence type="ECO:0000256" key="5">
    <source>
        <dbReference type="ARBA" id="ARBA00022723"/>
    </source>
</evidence>
<evidence type="ECO:0000256" key="2">
    <source>
        <dbReference type="ARBA" id="ARBA00009601"/>
    </source>
</evidence>
<dbReference type="Pfam" id="PF05770">
    <property type="entry name" value="Ins134_P3_kin"/>
    <property type="match status" value="1"/>
</dbReference>
<dbReference type="InterPro" id="IPR008656">
    <property type="entry name" value="Inositol_tetrakis-P_1-kinase"/>
</dbReference>
<dbReference type="PANTHER" id="PTHR14217">
    <property type="entry name" value="INOSITOL-TETRAKISPHOSPHATE 1-KINASE"/>
    <property type="match status" value="1"/>
</dbReference>
<gene>
    <name evidence="13" type="ORF">Sradi_2828200</name>
</gene>
<keyword evidence="5" id="KW-0479">Metal-binding</keyword>
<dbReference type="Gene3D" id="3.30.470.20">
    <property type="entry name" value="ATP-grasp fold, B domain"/>
    <property type="match status" value="1"/>
</dbReference>
<keyword evidence="7" id="KW-0418">Kinase</keyword>
<protein>
    <submittedName>
        <fullName evidence="13">Inositol-tetrakisphosphate 1-kinase</fullName>
    </submittedName>
</protein>
<organism evidence="13">
    <name type="scientific">Sesamum radiatum</name>
    <name type="common">Black benniseed</name>
    <dbReference type="NCBI Taxonomy" id="300843"/>
    <lineage>
        <taxon>Eukaryota</taxon>
        <taxon>Viridiplantae</taxon>
        <taxon>Streptophyta</taxon>
        <taxon>Embryophyta</taxon>
        <taxon>Tracheophyta</taxon>
        <taxon>Spermatophyta</taxon>
        <taxon>Magnoliopsida</taxon>
        <taxon>eudicotyledons</taxon>
        <taxon>Gunneridae</taxon>
        <taxon>Pentapetalae</taxon>
        <taxon>asterids</taxon>
        <taxon>lamiids</taxon>
        <taxon>Lamiales</taxon>
        <taxon>Pedaliaceae</taxon>
        <taxon>Sesamum</taxon>
    </lineage>
</organism>
<keyword evidence="4" id="KW-0808">Transferase</keyword>
<comment type="similarity">
    <text evidence="2">Belongs to the ITPK1 family.</text>
</comment>
<evidence type="ECO:0000256" key="6">
    <source>
        <dbReference type="ARBA" id="ARBA00022741"/>
    </source>
</evidence>
<dbReference type="AlphaFoldDB" id="A0AAW2RW63"/>
<comment type="cofactor">
    <cofactor evidence="1">
        <name>Mg(2+)</name>
        <dbReference type="ChEBI" id="CHEBI:18420"/>
    </cofactor>
</comment>
<evidence type="ECO:0000256" key="10">
    <source>
        <dbReference type="SAM" id="MobiDB-lite"/>
    </source>
</evidence>
<dbReference type="EMBL" id="JACGWJ010000012">
    <property type="protein sequence ID" value="KAL0384339.1"/>
    <property type="molecule type" value="Genomic_DNA"/>
</dbReference>
<evidence type="ECO:0000256" key="3">
    <source>
        <dbReference type="ARBA" id="ARBA00011245"/>
    </source>
</evidence>
<dbReference type="InterPro" id="IPR040464">
    <property type="entry name" value="InsP(3)kin_ATP-grasp"/>
</dbReference>
<accession>A0AAW2RW63</accession>
<evidence type="ECO:0000256" key="9">
    <source>
        <dbReference type="ARBA" id="ARBA00022842"/>
    </source>
</evidence>
<evidence type="ECO:0000256" key="7">
    <source>
        <dbReference type="ARBA" id="ARBA00022777"/>
    </source>
</evidence>
<sequence length="208" mass="23475">MKLNGPISHSYSDDGKEEEETRAKEVSSAAVRVVVGYALTSKKKKSFLQPKFIRLARNKGIEFVPIDLKRLYQSKLAGKEWSQDYKRVHPEVIVLDPPDAIQHLRNRQSMLEVVADLELPDHYGGVLFKVFIVGESIKVVRRFSLPDVTNCDLTKISGVFRFPRVSSAAASADNVDLDPSVAGYGKMPEYEHIFTDFLLNLVQSEHKK</sequence>
<feature type="compositionally biased region" description="Basic and acidic residues" evidence="10">
    <location>
        <begin position="11"/>
        <end position="23"/>
    </location>
</feature>
<dbReference type="Gene3D" id="3.40.50.11370">
    <property type="match status" value="1"/>
</dbReference>
<evidence type="ECO:0000259" key="11">
    <source>
        <dbReference type="Pfam" id="PF05770"/>
    </source>
</evidence>
<evidence type="ECO:0000313" key="13">
    <source>
        <dbReference type="EMBL" id="KAL0384339.1"/>
    </source>
</evidence>
<dbReference type="GO" id="GO:0032957">
    <property type="term" value="P:inositol trisphosphate metabolic process"/>
    <property type="evidence" value="ECO:0007669"/>
    <property type="project" value="InterPro"/>
</dbReference>
<keyword evidence="9" id="KW-0460">Magnesium</keyword>
<name>A0AAW2RW63_SESRA</name>
<evidence type="ECO:0000259" key="12">
    <source>
        <dbReference type="Pfam" id="PF17927"/>
    </source>
</evidence>
<reference evidence="13" key="1">
    <citation type="submission" date="2020-06" db="EMBL/GenBank/DDBJ databases">
        <authorList>
            <person name="Li T."/>
            <person name="Hu X."/>
            <person name="Zhang T."/>
            <person name="Song X."/>
            <person name="Zhang H."/>
            <person name="Dai N."/>
            <person name="Sheng W."/>
            <person name="Hou X."/>
            <person name="Wei L."/>
        </authorList>
    </citation>
    <scope>NUCLEOTIDE SEQUENCE</scope>
    <source>
        <strain evidence="13">G02</strain>
        <tissue evidence="13">Leaf</tissue>
    </source>
</reference>
<dbReference type="GO" id="GO:0052726">
    <property type="term" value="F:inositol-1,3,4-trisphosphate 5-kinase activity"/>
    <property type="evidence" value="ECO:0007669"/>
    <property type="project" value="InterPro"/>
</dbReference>
<feature type="region of interest" description="Disordered" evidence="10">
    <location>
        <begin position="1"/>
        <end position="23"/>
    </location>
</feature>
<evidence type="ECO:0000256" key="4">
    <source>
        <dbReference type="ARBA" id="ARBA00022679"/>
    </source>
</evidence>
<dbReference type="InterPro" id="IPR041429">
    <property type="entry name" value="ITPK1_N"/>
</dbReference>
<proteinExistence type="inferred from homology"/>
<keyword evidence="6" id="KW-0547">Nucleotide-binding</keyword>
<feature type="domain" description="Inositol 1,3,4-trisphosphate 5/6-kinase ATP-grasp" evidence="11">
    <location>
        <begin position="123"/>
        <end position="178"/>
    </location>
</feature>
<feature type="domain" description="Inositol-tetrakisphosphate 1-kinase N-terminal" evidence="12">
    <location>
        <begin position="34"/>
        <end position="101"/>
    </location>
</feature>
<keyword evidence="8" id="KW-0067">ATP-binding</keyword>
<dbReference type="GO" id="GO:0047325">
    <property type="term" value="F:inositol-3,4,5,6-tetrakisphosphate 1-kinase activity"/>
    <property type="evidence" value="ECO:0007669"/>
    <property type="project" value="InterPro"/>
</dbReference>
<comment type="subunit">
    <text evidence="3">Monomer.</text>
</comment>
<dbReference type="Pfam" id="PF17927">
    <property type="entry name" value="Ins134_P3_kin_N"/>
    <property type="match status" value="1"/>
</dbReference>
<evidence type="ECO:0000256" key="1">
    <source>
        <dbReference type="ARBA" id="ARBA00001946"/>
    </source>
</evidence>
<dbReference type="GO" id="GO:0005524">
    <property type="term" value="F:ATP binding"/>
    <property type="evidence" value="ECO:0007669"/>
    <property type="project" value="UniProtKB-KW"/>
</dbReference>
<reference evidence="13" key="2">
    <citation type="journal article" date="2024" name="Plant">
        <title>Genomic evolution and insights into agronomic trait innovations of Sesamum species.</title>
        <authorList>
            <person name="Miao H."/>
            <person name="Wang L."/>
            <person name="Qu L."/>
            <person name="Liu H."/>
            <person name="Sun Y."/>
            <person name="Le M."/>
            <person name="Wang Q."/>
            <person name="Wei S."/>
            <person name="Zheng Y."/>
            <person name="Lin W."/>
            <person name="Duan Y."/>
            <person name="Cao H."/>
            <person name="Xiong S."/>
            <person name="Wang X."/>
            <person name="Wei L."/>
            <person name="Li C."/>
            <person name="Ma Q."/>
            <person name="Ju M."/>
            <person name="Zhao R."/>
            <person name="Li G."/>
            <person name="Mu C."/>
            <person name="Tian Q."/>
            <person name="Mei H."/>
            <person name="Zhang T."/>
            <person name="Gao T."/>
            <person name="Zhang H."/>
        </authorList>
    </citation>
    <scope>NUCLEOTIDE SEQUENCE</scope>
    <source>
        <strain evidence="13">G02</strain>
    </source>
</reference>